<proteinExistence type="predicted"/>
<protein>
    <submittedName>
        <fullName evidence="3">Molybdenum cofactor cytidylyltransferase</fullName>
    </submittedName>
</protein>
<reference evidence="3 4" key="1">
    <citation type="submission" date="2016-12" db="EMBL/GenBank/DDBJ databases">
        <authorList>
            <person name="Song W.-J."/>
            <person name="Kurnit D.M."/>
        </authorList>
    </citation>
    <scope>NUCLEOTIDE SEQUENCE [LARGE SCALE GENOMIC DNA]</scope>
    <source>
        <strain evidence="3 4">DSM 19599</strain>
    </source>
</reference>
<dbReference type="PANTHER" id="PTHR43777:SF1">
    <property type="entry name" value="MOLYBDENUM COFACTOR CYTIDYLYLTRANSFERASE"/>
    <property type="match status" value="1"/>
</dbReference>
<dbReference type="Proteomes" id="UP000186406">
    <property type="component" value="Unassembled WGS sequence"/>
</dbReference>
<dbReference type="EMBL" id="FRXO01000006">
    <property type="protein sequence ID" value="SHO66402.1"/>
    <property type="molecule type" value="Genomic_DNA"/>
</dbReference>
<dbReference type="PANTHER" id="PTHR43777">
    <property type="entry name" value="MOLYBDENUM COFACTOR CYTIDYLYLTRANSFERASE"/>
    <property type="match status" value="1"/>
</dbReference>
<organism evidence="3 4">
    <name type="scientific">Pseudoxanthobacter soli DSM 19599</name>
    <dbReference type="NCBI Taxonomy" id="1123029"/>
    <lineage>
        <taxon>Bacteria</taxon>
        <taxon>Pseudomonadati</taxon>
        <taxon>Pseudomonadota</taxon>
        <taxon>Alphaproteobacteria</taxon>
        <taxon>Hyphomicrobiales</taxon>
        <taxon>Segnochrobactraceae</taxon>
        <taxon>Pseudoxanthobacter</taxon>
    </lineage>
</organism>
<dbReference type="AlphaFoldDB" id="A0A1M7ZNK7"/>
<accession>A0A1M7ZNK7</accession>
<keyword evidence="3" id="KW-0808">Transferase</keyword>
<evidence type="ECO:0000313" key="3">
    <source>
        <dbReference type="EMBL" id="SHO66402.1"/>
    </source>
</evidence>
<evidence type="ECO:0000313" key="4">
    <source>
        <dbReference type="Proteomes" id="UP000186406"/>
    </source>
</evidence>
<dbReference type="RefSeq" id="WP_084564734.1">
    <property type="nucleotide sequence ID" value="NZ_FRXO01000006.1"/>
</dbReference>
<name>A0A1M7ZNK7_9HYPH</name>
<dbReference type="InterPro" id="IPR025877">
    <property type="entry name" value="MobA-like_NTP_Trfase"/>
</dbReference>
<dbReference type="Gene3D" id="3.90.550.10">
    <property type="entry name" value="Spore Coat Polysaccharide Biosynthesis Protein SpsA, Chain A"/>
    <property type="match status" value="1"/>
</dbReference>
<gene>
    <name evidence="3" type="ORF">SAMN02745172_03061</name>
</gene>
<feature type="domain" description="MobA-like NTP transferase" evidence="2">
    <location>
        <begin position="12"/>
        <end position="168"/>
    </location>
</feature>
<evidence type="ECO:0000256" key="1">
    <source>
        <dbReference type="ARBA" id="ARBA00022842"/>
    </source>
</evidence>
<dbReference type="InterPro" id="IPR029044">
    <property type="entry name" value="Nucleotide-diphossugar_trans"/>
</dbReference>
<dbReference type="Pfam" id="PF12804">
    <property type="entry name" value="NTP_transf_3"/>
    <property type="match status" value="1"/>
</dbReference>
<keyword evidence="3" id="KW-0548">Nucleotidyltransferase</keyword>
<dbReference type="STRING" id="1123029.SAMN02745172_03061"/>
<dbReference type="OrthoDB" id="9779263at2"/>
<dbReference type="GO" id="GO:0016779">
    <property type="term" value="F:nucleotidyltransferase activity"/>
    <property type="evidence" value="ECO:0007669"/>
    <property type="project" value="UniProtKB-KW"/>
</dbReference>
<sequence>MIPGGGSGSLQVVVLAAGRSRRFGARDKLTSLVAGRPMALSVARLVAGLFCGGAVAVVRNPAVAGLFRSRGFAIVPAGRQNGGQSASLKRGLARARRRGAGRVLVLLADMPFLTRADLERMARRRVWQPAMAQAGGRTLPPTLVPRALFPLLDRLKGDAGAGAVLRRRPDLRRVNLAASSLIDIDKPDVGLG</sequence>
<dbReference type="SUPFAM" id="SSF53448">
    <property type="entry name" value="Nucleotide-diphospho-sugar transferases"/>
    <property type="match status" value="1"/>
</dbReference>
<evidence type="ECO:0000259" key="2">
    <source>
        <dbReference type="Pfam" id="PF12804"/>
    </source>
</evidence>
<keyword evidence="4" id="KW-1185">Reference proteome</keyword>
<keyword evidence="1" id="KW-0460">Magnesium</keyword>